<evidence type="ECO:0000256" key="1">
    <source>
        <dbReference type="SAM" id="Phobius"/>
    </source>
</evidence>
<reference evidence="2" key="1">
    <citation type="journal article" date="2020" name="Stud. Mycol.">
        <title>101 Dothideomycetes genomes: a test case for predicting lifestyles and emergence of pathogens.</title>
        <authorList>
            <person name="Haridas S."/>
            <person name="Albert R."/>
            <person name="Binder M."/>
            <person name="Bloem J."/>
            <person name="Labutti K."/>
            <person name="Salamov A."/>
            <person name="Andreopoulos B."/>
            <person name="Baker S."/>
            <person name="Barry K."/>
            <person name="Bills G."/>
            <person name="Bluhm B."/>
            <person name="Cannon C."/>
            <person name="Castanera R."/>
            <person name="Culley D."/>
            <person name="Daum C."/>
            <person name="Ezra D."/>
            <person name="Gonzalez J."/>
            <person name="Henrissat B."/>
            <person name="Kuo A."/>
            <person name="Liang C."/>
            <person name="Lipzen A."/>
            <person name="Lutzoni F."/>
            <person name="Magnuson J."/>
            <person name="Mondo S."/>
            <person name="Nolan M."/>
            <person name="Ohm R."/>
            <person name="Pangilinan J."/>
            <person name="Park H.-J."/>
            <person name="Ramirez L."/>
            <person name="Alfaro M."/>
            <person name="Sun H."/>
            <person name="Tritt A."/>
            <person name="Yoshinaga Y."/>
            <person name="Zwiers L.-H."/>
            <person name="Turgeon B."/>
            <person name="Goodwin S."/>
            <person name="Spatafora J."/>
            <person name="Crous P."/>
            <person name="Grigoriev I."/>
        </authorList>
    </citation>
    <scope>NUCLEOTIDE SEQUENCE</scope>
    <source>
        <strain evidence="2">CBS 113818</strain>
    </source>
</reference>
<organism evidence="2 3">
    <name type="scientific">Ophiobolus disseminans</name>
    <dbReference type="NCBI Taxonomy" id="1469910"/>
    <lineage>
        <taxon>Eukaryota</taxon>
        <taxon>Fungi</taxon>
        <taxon>Dikarya</taxon>
        <taxon>Ascomycota</taxon>
        <taxon>Pezizomycotina</taxon>
        <taxon>Dothideomycetes</taxon>
        <taxon>Pleosporomycetidae</taxon>
        <taxon>Pleosporales</taxon>
        <taxon>Pleosporineae</taxon>
        <taxon>Phaeosphaeriaceae</taxon>
        <taxon>Ophiobolus</taxon>
    </lineage>
</organism>
<keyword evidence="3" id="KW-1185">Reference proteome</keyword>
<keyword evidence="1" id="KW-1133">Transmembrane helix</keyword>
<proteinExistence type="predicted"/>
<evidence type="ECO:0000313" key="3">
    <source>
        <dbReference type="Proteomes" id="UP000799424"/>
    </source>
</evidence>
<name>A0A6A6ZYM0_9PLEO</name>
<keyword evidence="1" id="KW-0812">Transmembrane</keyword>
<sequence length="79" mass="8829">MAYLMYLSYHTKRVVHERLRYILLALAFSSICLFTVALVQKASIQGGLVTAIPPCASFAAYATAFCFPDRRRIVQITAV</sequence>
<accession>A0A6A6ZYM0</accession>
<protein>
    <submittedName>
        <fullName evidence="2">Uncharacterized protein</fullName>
    </submittedName>
</protein>
<feature type="transmembrane region" description="Helical" evidence="1">
    <location>
        <begin position="46"/>
        <end position="67"/>
    </location>
</feature>
<dbReference type="EMBL" id="MU006226">
    <property type="protein sequence ID" value="KAF2826160.1"/>
    <property type="molecule type" value="Genomic_DNA"/>
</dbReference>
<keyword evidence="1" id="KW-0472">Membrane</keyword>
<evidence type="ECO:0000313" key="2">
    <source>
        <dbReference type="EMBL" id="KAF2826160.1"/>
    </source>
</evidence>
<feature type="transmembrane region" description="Helical" evidence="1">
    <location>
        <begin position="21"/>
        <end position="40"/>
    </location>
</feature>
<dbReference type="Proteomes" id="UP000799424">
    <property type="component" value="Unassembled WGS sequence"/>
</dbReference>
<gene>
    <name evidence="2" type="ORF">CC86DRAFT_370244</name>
</gene>
<dbReference type="AlphaFoldDB" id="A0A6A6ZYM0"/>
<dbReference type="OrthoDB" id="3800458at2759"/>